<reference evidence="3" key="2">
    <citation type="submission" date="2015-01" db="EMBL/GenBank/DDBJ databases">
        <title>Evolutionary Origins and Diversification of the Mycorrhizal Mutualists.</title>
        <authorList>
            <consortium name="DOE Joint Genome Institute"/>
            <consortium name="Mycorrhizal Genomics Consortium"/>
            <person name="Kohler A."/>
            <person name="Kuo A."/>
            <person name="Nagy L.G."/>
            <person name="Floudas D."/>
            <person name="Copeland A."/>
            <person name="Barry K.W."/>
            <person name="Cichocki N."/>
            <person name="Veneault-Fourrey C."/>
            <person name="LaButti K."/>
            <person name="Lindquist E.A."/>
            <person name="Lipzen A."/>
            <person name="Lundell T."/>
            <person name="Morin E."/>
            <person name="Murat C."/>
            <person name="Riley R."/>
            <person name="Ohm R."/>
            <person name="Sun H."/>
            <person name="Tunlid A."/>
            <person name="Henrissat B."/>
            <person name="Grigoriev I.V."/>
            <person name="Hibbett D.S."/>
            <person name="Martin F."/>
        </authorList>
    </citation>
    <scope>NUCLEOTIDE SEQUENCE [LARGE SCALE GENOMIC DNA]</scope>
    <source>
        <strain evidence="3">Ve08.2h10</strain>
    </source>
</reference>
<keyword evidence="1" id="KW-1133">Transmembrane helix</keyword>
<evidence type="ECO:0000256" key="1">
    <source>
        <dbReference type="SAM" id="Phobius"/>
    </source>
</evidence>
<gene>
    <name evidence="2" type="ORF">PAXRUDRAFT_21557</name>
</gene>
<accession>A0A0D0CBC3</accession>
<name>A0A0D0CBC3_9AGAM</name>
<keyword evidence="3" id="KW-1185">Reference proteome</keyword>
<dbReference type="EMBL" id="KN830416">
    <property type="protein sequence ID" value="KIK72808.1"/>
    <property type="molecule type" value="Genomic_DNA"/>
</dbReference>
<evidence type="ECO:0000313" key="3">
    <source>
        <dbReference type="Proteomes" id="UP000054538"/>
    </source>
</evidence>
<protein>
    <submittedName>
        <fullName evidence="2">Uncharacterized protein</fullName>
    </submittedName>
</protein>
<sequence>MLAQTDQVPSLRLSFLSPLSVGYSIQLGALDHPHFMSDTAVAPGFFVSSIILELVGILGDMSLP</sequence>
<proteinExistence type="predicted"/>
<dbReference type="AlphaFoldDB" id="A0A0D0CBC3"/>
<feature type="transmembrane region" description="Helical" evidence="1">
    <location>
        <begin position="40"/>
        <end position="59"/>
    </location>
</feature>
<dbReference type="Proteomes" id="UP000054538">
    <property type="component" value="Unassembled WGS sequence"/>
</dbReference>
<organism evidence="2 3">
    <name type="scientific">Paxillus rubicundulus Ve08.2h10</name>
    <dbReference type="NCBI Taxonomy" id="930991"/>
    <lineage>
        <taxon>Eukaryota</taxon>
        <taxon>Fungi</taxon>
        <taxon>Dikarya</taxon>
        <taxon>Basidiomycota</taxon>
        <taxon>Agaricomycotina</taxon>
        <taxon>Agaricomycetes</taxon>
        <taxon>Agaricomycetidae</taxon>
        <taxon>Boletales</taxon>
        <taxon>Paxilineae</taxon>
        <taxon>Paxillaceae</taxon>
        <taxon>Paxillus</taxon>
    </lineage>
</organism>
<dbReference type="InParanoid" id="A0A0D0CBC3"/>
<evidence type="ECO:0000313" key="2">
    <source>
        <dbReference type="EMBL" id="KIK72808.1"/>
    </source>
</evidence>
<keyword evidence="1" id="KW-0472">Membrane</keyword>
<reference evidence="2 3" key="1">
    <citation type="submission" date="2014-04" db="EMBL/GenBank/DDBJ databases">
        <authorList>
            <consortium name="DOE Joint Genome Institute"/>
            <person name="Kuo A."/>
            <person name="Kohler A."/>
            <person name="Jargeat P."/>
            <person name="Nagy L.G."/>
            <person name="Floudas D."/>
            <person name="Copeland A."/>
            <person name="Barry K.W."/>
            <person name="Cichocki N."/>
            <person name="Veneault-Fourrey C."/>
            <person name="LaButti K."/>
            <person name="Lindquist E.A."/>
            <person name="Lipzen A."/>
            <person name="Lundell T."/>
            <person name="Morin E."/>
            <person name="Murat C."/>
            <person name="Sun H."/>
            <person name="Tunlid A."/>
            <person name="Henrissat B."/>
            <person name="Grigoriev I.V."/>
            <person name="Hibbett D.S."/>
            <person name="Martin F."/>
            <person name="Nordberg H.P."/>
            <person name="Cantor M.N."/>
            <person name="Hua S.X."/>
        </authorList>
    </citation>
    <scope>NUCLEOTIDE SEQUENCE [LARGE SCALE GENOMIC DNA]</scope>
    <source>
        <strain evidence="2 3">Ve08.2h10</strain>
    </source>
</reference>
<dbReference type="HOGENOM" id="CLU_2868353_0_0_1"/>
<keyword evidence="1" id="KW-0812">Transmembrane</keyword>